<protein>
    <recommendedName>
        <fullName evidence="2">protein-glutamate O-methyltransferase</fullName>
        <ecNumber evidence="2">2.1.1.80</ecNumber>
    </recommendedName>
</protein>
<evidence type="ECO:0000313" key="7">
    <source>
        <dbReference type="EMBL" id="KNY29313.1"/>
    </source>
</evidence>
<name>A0A0L6JU21_9FIRM</name>
<dbReference type="InterPro" id="IPR050903">
    <property type="entry name" value="Bact_Chemotaxis_MeTrfase"/>
</dbReference>
<evidence type="ECO:0000256" key="3">
    <source>
        <dbReference type="ARBA" id="ARBA00022603"/>
    </source>
</evidence>
<dbReference type="PROSITE" id="PS50123">
    <property type="entry name" value="CHER"/>
    <property type="match status" value="1"/>
</dbReference>
<keyword evidence="5" id="KW-0949">S-adenosyl-L-methionine</keyword>
<reference evidence="8" key="1">
    <citation type="submission" date="2015-07" db="EMBL/GenBank/DDBJ databases">
        <title>Near-Complete Genome Sequence of the Cellulolytic Bacterium Bacteroides (Pseudobacteroides) cellulosolvens ATCC 35603.</title>
        <authorList>
            <person name="Dassa B."/>
            <person name="Utturkar S.M."/>
            <person name="Klingeman D.M."/>
            <person name="Hurt R.A."/>
            <person name="Keller M."/>
            <person name="Xu J."/>
            <person name="Reddy Y.H.K."/>
            <person name="Borovok I."/>
            <person name="Grinberg I.R."/>
            <person name="Lamed R."/>
            <person name="Zhivin O."/>
            <person name="Bayer E.A."/>
            <person name="Brown S.D."/>
        </authorList>
    </citation>
    <scope>NUCLEOTIDE SEQUENCE [LARGE SCALE GENOMIC DNA]</scope>
    <source>
        <strain evidence="8">DSM 2933</strain>
    </source>
</reference>
<evidence type="ECO:0000313" key="8">
    <source>
        <dbReference type="Proteomes" id="UP000036923"/>
    </source>
</evidence>
<dbReference type="PIRSF" id="PIRSF000410">
    <property type="entry name" value="CheR"/>
    <property type="match status" value="1"/>
</dbReference>
<evidence type="ECO:0000256" key="1">
    <source>
        <dbReference type="ARBA" id="ARBA00001541"/>
    </source>
</evidence>
<dbReference type="PANTHER" id="PTHR24422">
    <property type="entry name" value="CHEMOTAXIS PROTEIN METHYLTRANSFERASE"/>
    <property type="match status" value="1"/>
</dbReference>
<dbReference type="PATRIC" id="fig|398512.5.peg.4806"/>
<comment type="catalytic activity">
    <reaction evidence="1">
        <text>L-glutamyl-[protein] + S-adenosyl-L-methionine = [protein]-L-glutamate 5-O-methyl ester + S-adenosyl-L-homocysteine</text>
        <dbReference type="Rhea" id="RHEA:24452"/>
        <dbReference type="Rhea" id="RHEA-COMP:10208"/>
        <dbReference type="Rhea" id="RHEA-COMP:10311"/>
        <dbReference type="ChEBI" id="CHEBI:29973"/>
        <dbReference type="ChEBI" id="CHEBI:57856"/>
        <dbReference type="ChEBI" id="CHEBI:59789"/>
        <dbReference type="ChEBI" id="CHEBI:82795"/>
        <dbReference type="EC" id="2.1.1.80"/>
    </reaction>
</comment>
<dbReference type="AlphaFoldDB" id="A0A0L6JU21"/>
<dbReference type="SUPFAM" id="SSF47757">
    <property type="entry name" value="Chemotaxis receptor methyltransferase CheR, N-terminal domain"/>
    <property type="match status" value="1"/>
</dbReference>
<dbReference type="Gene3D" id="1.10.155.10">
    <property type="entry name" value="Chemotaxis receptor methyltransferase CheR, N-terminal domain"/>
    <property type="match status" value="1"/>
</dbReference>
<sequence length="280" mass="32732">MSNNRLVKNMMPITEKEFNQLVNLIKTKYGVNLSNKKALVIGRLQNYAEQSGFKSFSEYLEFVLSDKTGSALTTLINKLTTNHTYFMREPEHFNFFRNTVLPYLEAAESAKKDLRIWSAGCSTGEEPYTIAMIIDEYFGTEKGLWDTIILATDISTKVLETAFNGIYSNEGIEALPQKWKRDYFIKFNEENSSIADKLKKEVVFKKFNLMQEFFPFRNRFHVIFCRNVMIYFDLKTRIDLVNKFYDLLEPGGYLFIGHSESLIREETKFKYILPAVYRKG</sequence>
<dbReference type="Gene3D" id="3.40.50.150">
    <property type="entry name" value="Vaccinia Virus protein VP39"/>
    <property type="match status" value="1"/>
</dbReference>
<dbReference type="PRINTS" id="PR00996">
    <property type="entry name" value="CHERMTFRASE"/>
</dbReference>
<dbReference type="EMBL" id="LGTC01000001">
    <property type="protein sequence ID" value="KNY29313.1"/>
    <property type="molecule type" value="Genomic_DNA"/>
</dbReference>
<evidence type="ECO:0000256" key="5">
    <source>
        <dbReference type="ARBA" id="ARBA00022691"/>
    </source>
</evidence>
<dbReference type="InterPro" id="IPR029063">
    <property type="entry name" value="SAM-dependent_MTases_sf"/>
</dbReference>
<dbReference type="STRING" id="398512.Bccel_4587"/>
<keyword evidence="3 7" id="KW-0489">Methyltransferase</keyword>
<evidence type="ECO:0000256" key="4">
    <source>
        <dbReference type="ARBA" id="ARBA00022679"/>
    </source>
</evidence>
<feature type="domain" description="CheR-type methyltransferase" evidence="6">
    <location>
        <begin position="6"/>
        <end position="280"/>
    </location>
</feature>
<comment type="caution">
    <text evidence="7">The sequence shown here is derived from an EMBL/GenBank/DDBJ whole genome shotgun (WGS) entry which is preliminary data.</text>
</comment>
<dbReference type="CDD" id="cd02440">
    <property type="entry name" value="AdoMet_MTases"/>
    <property type="match status" value="1"/>
</dbReference>
<dbReference type="GO" id="GO:0008983">
    <property type="term" value="F:protein-glutamate O-methyltransferase activity"/>
    <property type="evidence" value="ECO:0007669"/>
    <property type="project" value="UniProtKB-EC"/>
</dbReference>
<organism evidence="7 8">
    <name type="scientific">Pseudobacteroides cellulosolvens ATCC 35603 = DSM 2933</name>
    <dbReference type="NCBI Taxonomy" id="398512"/>
    <lineage>
        <taxon>Bacteria</taxon>
        <taxon>Bacillati</taxon>
        <taxon>Bacillota</taxon>
        <taxon>Clostridia</taxon>
        <taxon>Eubacteriales</taxon>
        <taxon>Oscillospiraceae</taxon>
        <taxon>Pseudobacteroides</taxon>
    </lineage>
</organism>
<dbReference type="Pfam" id="PF01739">
    <property type="entry name" value="CheR"/>
    <property type="match status" value="1"/>
</dbReference>
<dbReference type="InterPro" id="IPR026024">
    <property type="entry name" value="Chemotaxis_MeTrfase_CheR"/>
</dbReference>
<dbReference type="InterPro" id="IPR022641">
    <property type="entry name" value="CheR_N"/>
</dbReference>
<proteinExistence type="predicted"/>
<dbReference type="SMART" id="SM00138">
    <property type="entry name" value="MeTrc"/>
    <property type="match status" value="1"/>
</dbReference>
<gene>
    <name evidence="7" type="ORF">Bccel_4587</name>
</gene>
<dbReference type="SUPFAM" id="SSF53335">
    <property type="entry name" value="S-adenosyl-L-methionine-dependent methyltransferases"/>
    <property type="match status" value="1"/>
</dbReference>
<dbReference type="PANTHER" id="PTHR24422:SF19">
    <property type="entry name" value="CHEMOTAXIS PROTEIN METHYLTRANSFERASE"/>
    <property type="match status" value="1"/>
</dbReference>
<keyword evidence="8" id="KW-1185">Reference proteome</keyword>
<dbReference type="GO" id="GO:0032259">
    <property type="term" value="P:methylation"/>
    <property type="evidence" value="ECO:0007669"/>
    <property type="project" value="UniProtKB-KW"/>
</dbReference>
<dbReference type="InterPro" id="IPR036804">
    <property type="entry name" value="CheR_N_sf"/>
</dbReference>
<dbReference type="InterPro" id="IPR000780">
    <property type="entry name" value="CheR_MeTrfase"/>
</dbReference>
<evidence type="ECO:0000256" key="2">
    <source>
        <dbReference type="ARBA" id="ARBA00012534"/>
    </source>
</evidence>
<accession>A0A0L6JU21</accession>
<dbReference type="Pfam" id="PF03705">
    <property type="entry name" value="CheR_N"/>
    <property type="match status" value="1"/>
</dbReference>
<dbReference type="eggNOG" id="COG1352">
    <property type="taxonomic scope" value="Bacteria"/>
</dbReference>
<keyword evidence="4 7" id="KW-0808">Transferase</keyword>
<evidence type="ECO:0000259" key="6">
    <source>
        <dbReference type="PROSITE" id="PS50123"/>
    </source>
</evidence>
<dbReference type="EC" id="2.1.1.80" evidence="2"/>
<dbReference type="Proteomes" id="UP000036923">
    <property type="component" value="Unassembled WGS sequence"/>
</dbReference>
<dbReference type="InterPro" id="IPR022642">
    <property type="entry name" value="CheR_C"/>
</dbReference>